<keyword evidence="5" id="KW-0788">Thiol protease</keyword>
<feature type="chain" id="PRO_5002780952" evidence="8">
    <location>
        <begin position="30"/>
        <end position="427"/>
    </location>
</feature>
<evidence type="ECO:0000256" key="5">
    <source>
        <dbReference type="ARBA" id="ARBA00022807"/>
    </source>
</evidence>
<sequence>MNRHWMRKKILAAMLATMIIAGSSAPVFATPGNQELNETRQKYAEIERNINEIQDKIYDLDAQIEPLEQTVSNNKKEVKNINTQIDNTTKDIGQCKEEITNLDLALGERLKAIYMSGNMEFSYLNFLFESESTSDFFTRAESLGRILGRDKKAIKEIAEKRDSLNEKITSLEDKKKEIDKLNAEVQVSLSELDVKKKDQEVLVEKTKDEKKKFDEEYLSQMERDVVKSQIDVINSSSSSLSDLKSAISQLRNIRDSQLKSPIVIEEVNAKIESGKSAVSQKEQEEEAKKAAAAAASANTPNRGNSGSTNVTVPSAGNAQAILNEAYNHLGKAYVYGATGPSNFDCSGFTQYVYRKAAGVDISRTTYSQIGVGVSVSRDQLQPGDLVFPHAGHVGIYVGGGNMIHAPQTGDVVKVSPVYNFYAARRIL</sequence>
<protein>
    <submittedName>
        <fullName evidence="10">SagA protein</fullName>
    </submittedName>
</protein>
<evidence type="ECO:0000256" key="4">
    <source>
        <dbReference type="ARBA" id="ARBA00022801"/>
    </source>
</evidence>
<evidence type="ECO:0000313" key="10">
    <source>
        <dbReference type="EMBL" id="ACD24537.1"/>
    </source>
</evidence>
<dbReference type="InterPro" id="IPR057309">
    <property type="entry name" value="PcsB_CC"/>
</dbReference>
<feature type="region of interest" description="Disordered" evidence="7">
    <location>
        <begin position="274"/>
        <end position="311"/>
    </location>
</feature>
<dbReference type="KEGG" id="cbk:CLL_A3376"/>
<dbReference type="InterPro" id="IPR000064">
    <property type="entry name" value="NLP_P60_dom"/>
</dbReference>
<dbReference type="AlphaFoldDB" id="B2TQZ6"/>
<dbReference type="GO" id="GO:0008234">
    <property type="term" value="F:cysteine-type peptidase activity"/>
    <property type="evidence" value="ECO:0007669"/>
    <property type="project" value="UniProtKB-KW"/>
</dbReference>
<dbReference type="PANTHER" id="PTHR47359">
    <property type="entry name" value="PEPTIDOGLYCAN DL-ENDOPEPTIDASE CWLO"/>
    <property type="match status" value="1"/>
</dbReference>
<feature type="domain" description="NlpC/P60" evidence="9">
    <location>
        <begin position="315"/>
        <end position="427"/>
    </location>
</feature>
<feature type="coiled-coil region" evidence="6">
    <location>
        <begin position="154"/>
        <end position="216"/>
    </location>
</feature>
<name>B2TQZ6_CLOBB</name>
<keyword evidence="2" id="KW-0645">Protease</keyword>
<evidence type="ECO:0000256" key="3">
    <source>
        <dbReference type="ARBA" id="ARBA00022729"/>
    </source>
</evidence>
<reference evidence="10" key="1">
    <citation type="submission" date="2009-06" db="EMBL/GenBank/DDBJ databases">
        <authorList>
            <consortium name="US DOE Joint Genome Institute (JGI-PGF)"/>
            <person name="Lucas S."/>
            <person name="Copeland A."/>
            <person name="Lapidus A."/>
            <person name="Glavina del Rio T."/>
            <person name="Dalin E."/>
            <person name="Tice H."/>
            <person name="Bruce D."/>
            <person name="Goodwin L."/>
            <person name="Pitluck S."/>
            <person name="Kyrpides N."/>
            <person name="Mavromatis K."/>
            <person name="Ivanova N."/>
            <person name="Saunders E."/>
            <person name="Brettin T."/>
            <person name="Detter J.C."/>
            <person name="Han C."/>
            <person name="Larimer F."/>
            <person name="Land M."/>
            <person name="Hauser L."/>
            <person name="Markowitz V."/>
            <person name="Cheng J.-F."/>
            <person name="Hugenholtz P."/>
            <person name="Woyke T."/>
            <person name="Wu D."/>
            <person name="Gronow S."/>
            <person name="Klenk H.-P."/>
            <person name="Eisen J.A."/>
        </authorList>
    </citation>
    <scope>NUCLEOTIDE SEQUENCE</scope>
    <source>
        <strain evidence="10">Eklund 17B</strain>
    </source>
</reference>
<dbReference type="PANTHER" id="PTHR47359:SF3">
    <property type="entry name" value="NLP_P60 DOMAIN-CONTAINING PROTEIN-RELATED"/>
    <property type="match status" value="1"/>
</dbReference>
<dbReference type="PROSITE" id="PS51935">
    <property type="entry name" value="NLPC_P60"/>
    <property type="match status" value="1"/>
</dbReference>
<feature type="compositionally biased region" description="Polar residues" evidence="7">
    <location>
        <begin position="298"/>
        <end position="311"/>
    </location>
</feature>
<keyword evidence="3 8" id="KW-0732">Signal</keyword>
<keyword evidence="6" id="KW-0175">Coiled coil</keyword>
<evidence type="ECO:0000256" key="2">
    <source>
        <dbReference type="ARBA" id="ARBA00022670"/>
    </source>
</evidence>
<feature type="signal peptide" evidence="8">
    <location>
        <begin position="1"/>
        <end position="29"/>
    </location>
</feature>
<proteinExistence type="inferred from homology"/>
<dbReference type="Gene3D" id="6.10.250.3150">
    <property type="match status" value="1"/>
</dbReference>
<dbReference type="InterPro" id="IPR038765">
    <property type="entry name" value="Papain-like_cys_pep_sf"/>
</dbReference>
<keyword evidence="4" id="KW-0378">Hydrolase</keyword>
<evidence type="ECO:0000256" key="7">
    <source>
        <dbReference type="SAM" id="MobiDB-lite"/>
    </source>
</evidence>
<dbReference type="HOGENOM" id="CLU_034085_0_0_9"/>
<dbReference type="Gene3D" id="3.90.1720.10">
    <property type="entry name" value="endopeptidase domain like (from Nostoc punctiforme)"/>
    <property type="match status" value="1"/>
</dbReference>
<reference evidence="10" key="2">
    <citation type="submission" date="2009-08" db="EMBL/GenBank/DDBJ databases">
        <authorList>
            <person name="Shrivastava S."/>
            <person name="Brinkac L.M."/>
            <person name="Dodson R.J."/>
            <person name="Harkins D.M."/>
            <person name="Durkin A.S."/>
            <person name="Sutton G."/>
        </authorList>
    </citation>
    <scope>NUCLEOTIDE SEQUENCE</scope>
    <source>
        <strain evidence="10">Eklund 17B</strain>
    </source>
</reference>
<evidence type="ECO:0000256" key="8">
    <source>
        <dbReference type="SAM" id="SignalP"/>
    </source>
</evidence>
<dbReference type="InterPro" id="IPR051794">
    <property type="entry name" value="PG_Endopeptidase_C40"/>
</dbReference>
<evidence type="ECO:0000259" key="9">
    <source>
        <dbReference type="PROSITE" id="PS51935"/>
    </source>
</evidence>
<dbReference type="Pfam" id="PF24568">
    <property type="entry name" value="CC_PcsB"/>
    <property type="match status" value="1"/>
</dbReference>
<evidence type="ECO:0000256" key="1">
    <source>
        <dbReference type="ARBA" id="ARBA00007074"/>
    </source>
</evidence>
<dbReference type="SUPFAM" id="SSF54001">
    <property type="entry name" value="Cysteine proteinases"/>
    <property type="match status" value="1"/>
</dbReference>
<dbReference type="GO" id="GO:0006508">
    <property type="term" value="P:proteolysis"/>
    <property type="evidence" value="ECO:0007669"/>
    <property type="project" value="UniProtKB-KW"/>
</dbReference>
<gene>
    <name evidence="10" type="ordered locus">CLL_A3376</name>
</gene>
<organism evidence="10">
    <name type="scientific">Clostridium botulinum (strain Eklund 17B / Type B)</name>
    <dbReference type="NCBI Taxonomy" id="935198"/>
    <lineage>
        <taxon>Bacteria</taxon>
        <taxon>Bacillati</taxon>
        <taxon>Bacillota</taxon>
        <taxon>Clostridia</taxon>
        <taxon>Eubacteriales</taxon>
        <taxon>Clostridiaceae</taxon>
        <taxon>Clostridium</taxon>
    </lineage>
</organism>
<dbReference type="Pfam" id="PF00877">
    <property type="entry name" value="NLPC_P60"/>
    <property type="match status" value="1"/>
</dbReference>
<accession>B2TQZ6</accession>
<evidence type="ECO:0000256" key="6">
    <source>
        <dbReference type="SAM" id="Coils"/>
    </source>
</evidence>
<dbReference type="EMBL" id="CP001056">
    <property type="protein sequence ID" value="ACD24537.1"/>
    <property type="molecule type" value="Genomic_DNA"/>
</dbReference>
<feature type="coiled-coil region" evidence="6">
    <location>
        <begin position="36"/>
        <end position="98"/>
    </location>
</feature>
<comment type="similarity">
    <text evidence="1">Belongs to the peptidase C40 family.</text>
</comment>